<organism evidence="6 7">
    <name type="scientific">Diploptera punctata</name>
    <name type="common">Pacific beetle cockroach</name>
    <dbReference type="NCBI Taxonomy" id="6984"/>
    <lineage>
        <taxon>Eukaryota</taxon>
        <taxon>Metazoa</taxon>
        <taxon>Ecdysozoa</taxon>
        <taxon>Arthropoda</taxon>
        <taxon>Hexapoda</taxon>
        <taxon>Insecta</taxon>
        <taxon>Pterygota</taxon>
        <taxon>Neoptera</taxon>
        <taxon>Polyneoptera</taxon>
        <taxon>Dictyoptera</taxon>
        <taxon>Blattodea</taxon>
        <taxon>Blaberoidea</taxon>
        <taxon>Blaberidae</taxon>
        <taxon>Diplopterinae</taxon>
        <taxon>Diploptera</taxon>
    </lineage>
</organism>
<evidence type="ECO:0000313" key="6">
    <source>
        <dbReference type="EMBL" id="KAJ9577912.1"/>
    </source>
</evidence>
<protein>
    <recommendedName>
        <fullName evidence="8">Non-specific serine/threonine protein kinase</fullName>
    </recommendedName>
</protein>
<reference evidence="6" key="2">
    <citation type="submission" date="2023-05" db="EMBL/GenBank/DDBJ databases">
        <authorList>
            <person name="Fouks B."/>
        </authorList>
    </citation>
    <scope>NUCLEOTIDE SEQUENCE</scope>
    <source>
        <strain evidence="6">Stay&amp;Tobe</strain>
        <tissue evidence="6">Testes</tissue>
    </source>
</reference>
<comment type="caution">
    <text evidence="6">The sequence shown here is derived from an EMBL/GenBank/DDBJ whole genome shotgun (WGS) entry which is preliminary data.</text>
</comment>
<dbReference type="Gene3D" id="1.10.1070.11">
    <property type="entry name" value="Phosphatidylinositol 3-/4-kinase, catalytic domain"/>
    <property type="match status" value="1"/>
</dbReference>
<feature type="domain" description="PI3K/PI4K catalytic" evidence="4">
    <location>
        <begin position="1"/>
        <end position="144"/>
    </location>
</feature>
<evidence type="ECO:0000259" key="4">
    <source>
        <dbReference type="PROSITE" id="PS50290"/>
    </source>
</evidence>
<evidence type="ECO:0000256" key="1">
    <source>
        <dbReference type="ARBA" id="ARBA00004123"/>
    </source>
</evidence>
<keyword evidence="2" id="KW-0227">DNA damage</keyword>
<evidence type="ECO:0008006" key="8">
    <source>
        <dbReference type="Google" id="ProtNLM"/>
    </source>
</evidence>
<keyword evidence="3" id="KW-0539">Nucleus</keyword>
<dbReference type="GO" id="GO:0004674">
    <property type="term" value="F:protein serine/threonine kinase activity"/>
    <property type="evidence" value="ECO:0007669"/>
    <property type="project" value="InterPro"/>
</dbReference>
<dbReference type="InterPro" id="IPR003152">
    <property type="entry name" value="FATC_dom"/>
</dbReference>
<dbReference type="GO" id="GO:0005634">
    <property type="term" value="C:nucleus"/>
    <property type="evidence" value="ECO:0007669"/>
    <property type="project" value="UniProtKB-SubCell"/>
</dbReference>
<dbReference type="SUPFAM" id="SSF56112">
    <property type="entry name" value="Protein kinase-like (PK-like)"/>
    <property type="match status" value="1"/>
</dbReference>
<evidence type="ECO:0000313" key="7">
    <source>
        <dbReference type="Proteomes" id="UP001233999"/>
    </source>
</evidence>
<dbReference type="Pfam" id="PF02260">
    <property type="entry name" value="FATC"/>
    <property type="match status" value="1"/>
</dbReference>
<dbReference type="PROSITE" id="PS51190">
    <property type="entry name" value="FATC"/>
    <property type="match status" value="1"/>
</dbReference>
<proteinExistence type="predicted"/>
<dbReference type="EMBL" id="JASPKZ010009225">
    <property type="protein sequence ID" value="KAJ9577912.1"/>
    <property type="molecule type" value="Genomic_DNA"/>
</dbReference>
<dbReference type="InterPro" id="IPR038980">
    <property type="entry name" value="ATM_plant"/>
</dbReference>
<dbReference type="PROSITE" id="PS50290">
    <property type="entry name" value="PI3_4_KINASE_3"/>
    <property type="match status" value="1"/>
</dbReference>
<gene>
    <name evidence="6" type="ORF">L9F63_025225</name>
</gene>
<name>A0AAD7ZCR0_DIPPU</name>
<reference evidence="6" key="1">
    <citation type="journal article" date="2023" name="IScience">
        <title>Live-bearing cockroach genome reveals convergent evolutionary mechanisms linked to viviparity in insects and beyond.</title>
        <authorList>
            <person name="Fouks B."/>
            <person name="Harrison M.C."/>
            <person name="Mikhailova A.A."/>
            <person name="Marchal E."/>
            <person name="English S."/>
            <person name="Carruthers M."/>
            <person name="Jennings E.C."/>
            <person name="Chiamaka E.L."/>
            <person name="Frigard R.A."/>
            <person name="Pippel M."/>
            <person name="Attardo G.M."/>
            <person name="Benoit J.B."/>
            <person name="Bornberg-Bauer E."/>
            <person name="Tobe S.S."/>
        </authorList>
    </citation>
    <scope>NUCLEOTIDE SEQUENCE</scope>
    <source>
        <strain evidence="6">Stay&amp;Tobe</strain>
    </source>
</reference>
<keyword evidence="7" id="KW-1185">Reference proteome</keyword>
<dbReference type="SMART" id="SM00146">
    <property type="entry name" value="PI3Kc"/>
    <property type="match status" value="1"/>
</dbReference>
<dbReference type="PANTHER" id="PTHR37079:SF4">
    <property type="entry name" value="SERINE_THREONINE-PROTEIN KINASE ATM"/>
    <property type="match status" value="1"/>
</dbReference>
<accession>A0AAD7ZCR0</accession>
<evidence type="ECO:0000256" key="2">
    <source>
        <dbReference type="ARBA" id="ARBA00022763"/>
    </source>
</evidence>
<comment type="subcellular location">
    <subcellularLocation>
        <location evidence="1">Nucleus</location>
    </subcellularLocation>
</comment>
<dbReference type="SMART" id="SM01343">
    <property type="entry name" value="FATC"/>
    <property type="match status" value="1"/>
</dbReference>
<evidence type="ECO:0000259" key="5">
    <source>
        <dbReference type="PROSITE" id="PS51190"/>
    </source>
</evidence>
<dbReference type="AlphaFoldDB" id="A0AAD7ZCR0"/>
<dbReference type="InterPro" id="IPR011009">
    <property type="entry name" value="Kinase-like_dom_sf"/>
</dbReference>
<dbReference type="PANTHER" id="PTHR37079">
    <property type="entry name" value="SERINE/THREONINE-PROTEIN KINASE ATM"/>
    <property type="match status" value="1"/>
</dbReference>
<dbReference type="GO" id="GO:0006974">
    <property type="term" value="P:DNA damage response"/>
    <property type="evidence" value="ECO:0007669"/>
    <property type="project" value="UniProtKB-KW"/>
</dbReference>
<evidence type="ECO:0000256" key="3">
    <source>
        <dbReference type="ARBA" id="ARBA00023242"/>
    </source>
</evidence>
<dbReference type="Proteomes" id="UP001233999">
    <property type="component" value="Unassembled WGS sequence"/>
</dbReference>
<feature type="domain" description="FATC" evidence="5">
    <location>
        <begin position="154"/>
        <end position="186"/>
    </location>
</feature>
<dbReference type="InterPro" id="IPR036940">
    <property type="entry name" value="PI3/4_kinase_cat_sf"/>
</dbReference>
<dbReference type="Pfam" id="PF00454">
    <property type="entry name" value="PI3_PI4_kinase"/>
    <property type="match status" value="1"/>
</dbReference>
<sequence length="186" mass="21001">MIGYIVGLGDRHTINILIDMSTAEVIHIDFGIAFEQGHILPTPETVPFRLTRDIEDGMGVSGIEGVFRRCCEKTMSVLRQNQETIITILEVLLYDPLYAWTISPSKAYNIQQGSSRRSEMYGSDPEASEMEVNKMAERALVRLRQKLQGTEEGTATSISGQVNRLIQQARDPVNLCRLFHGWQPYL</sequence>
<dbReference type="InterPro" id="IPR000403">
    <property type="entry name" value="PI3/4_kinase_cat_dom"/>
</dbReference>